<dbReference type="EMBL" id="BMGH01000001">
    <property type="protein sequence ID" value="GGD15213.1"/>
    <property type="molecule type" value="Genomic_DNA"/>
</dbReference>
<reference evidence="1" key="2">
    <citation type="submission" date="2020-09" db="EMBL/GenBank/DDBJ databases">
        <authorList>
            <person name="Sun Q."/>
            <person name="Zhou Y."/>
        </authorList>
    </citation>
    <scope>NUCLEOTIDE SEQUENCE</scope>
    <source>
        <strain evidence="1">CGMCC 1.12921</strain>
    </source>
</reference>
<proteinExistence type="predicted"/>
<dbReference type="RefSeq" id="WP_188158098.1">
    <property type="nucleotide sequence ID" value="NZ_BMGH01000001.1"/>
</dbReference>
<comment type="caution">
    <text evidence="1">The sequence shown here is derived from an EMBL/GenBank/DDBJ whole genome shotgun (WGS) entry which is preliminary data.</text>
</comment>
<reference evidence="1" key="1">
    <citation type="journal article" date="2014" name="Int. J. Syst. Evol. Microbiol.">
        <title>Complete genome sequence of Corynebacterium casei LMG S-19264T (=DSM 44701T), isolated from a smear-ripened cheese.</title>
        <authorList>
            <consortium name="US DOE Joint Genome Institute (JGI-PGF)"/>
            <person name="Walter F."/>
            <person name="Albersmeier A."/>
            <person name="Kalinowski J."/>
            <person name="Ruckert C."/>
        </authorList>
    </citation>
    <scope>NUCLEOTIDE SEQUENCE</scope>
    <source>
        <strain evidence="1">CGMCC 1.12921</strain>
    </source>
</reference>
<evidence type="ECO:0000313" key="1">
    <source>
        <dbReference type="EMBL" id="GGD15213.1"/>
    </source>
</evidence>
<sequence>MTEQMHIANSIALGKLPSDELEKHRGEVAILVDGEIRQFCSTLLDALNTAKHNFQAGTFSIMRVEPLPVDLGMLDCADYPG</sequence>
<organism evidence="1 2">
    <name type="scientific">Aquisalinus flavus</name>
    <dbReference type="NCBI Taxonomy" id="1526572"/>
    <lineage>
        <taxon>Bacteria</taxon>
        <taxon>Pseudomonadati</taxon>
        <taxon>Pseudomonadota</taxon>
        <taxon>Alphaproteobacteria</taxon>
        <taxon>Parvularculales</taxon>
        <taxon>Parvularculaceae</taxon>
        <taxon>Aquisalinus</taxon>
    </lineage>
</organism>
<evidence type="ECO:0000313" key="2">
    <source>
        <dbReference type="Proteomes" id="UP000613582"/>
    </source>
</evidence>
<protein>
    <submittedName>
        <fullName evidence="1">Uncharacterized protein</fullName>
    </submittedName>
</protein>
<gene>
    <name evidence="1" type="ORF">GCM10011342_24970</name>
</gene>
<keyword evidence="2" id="KW-1185">Reference proteome</keyword>
<dbReference type="Proteomes" id="UP000613582">
    <property type="component" value="Unassembled WGS sequence"/>
</dbReference>
<dbReference type="AlphaFoldDB" id="A0A8J2Y879"/>
<name>A0A8J2Y879_9PROT</name>
<accession>A0A8J2Y879</accession>